<dbReference type="SMART" id="SM00225">
    <property type="entry name" value="BTB"/>
    <property type="match status" value="1"/>
</dbReference>
<protein>
    <recommendedName>
        <fullName evidence="5">BTB domain-containing protein</fullName>
    </recommendedName>
</protein>
<dbReference type="EMBL" id="BLAL01000295">
    <property type="protein sequence ID" value="GET00899.1"/>
    <property type="molecule type" value="Genomic_DNA"/>
</dbReference>
<evidence type="ECO:0000313" key="4">
    <source>
        <dbReference type="Proteomes" id="UP000615446"/>
    </source>
</evidence>
<dbReference type="CDD" id="cd18186">
    <property type="entry name" value="BTB_POZ_ZBTB_KLHL-like"/>
    <property type="match status" value="1"/>
</dbReference>
<dbReference type="Proteomes" id="UP000615446">
    <property type="component" value="Unassembled WGS sequence"/>
</dbReference>
<dbReference type="InterPro" id="IPR052407">
    <property type="entry name" value="BTB_POZ_domain_cont_9"/>
</dbReference>
<evidence type="ECO:0008006" key="5">
    <source>
        <dbReference type="Google" id="ProtNLM"/>
    </source>
</evidence>
<dbReference type="InterPro" id="IPR011705">
    <property type="entry name" value="BACK"/>
</dbReference>
<dbReference type="InterPro" id="IPR011333">
    <property type="entry name" value="SKP1/BTB/POZ_sf"/>
</dbReference>
<dbReference type="Pfam" id="PF07707">
    <property type="entry name" value="BACK"/>
    <property type="match status" value="1"/>
</dbReference>
<dbReference type="PANTHER" id="PTHR46306:SF1">
    <property type="entry name" value="BTB_POZ DOMAIN-CONTAINING PROTEIN 9"/>
    <property type="match status" value="1"/>
</dbReference>
<comment type="caution">
    <text evidence="3">The sequence shown here is derived from an EMBL/GenBank/DDBJ whole genome shotgun (WGS) entry which is preliminary data.</text>
</comment>
<evidence type="ECO:0000259" key="1">
    <source>
        <dbReference type="PROSITE" id="PS50097"/>
    </source>
</evidence>
<evidence type="ECO:0000259" key="2">
    <source>
        <dbReference type="PROSITE" id="PS51886"/>
    </source>
</evidence>
<dbReference type="SUPFAM" id="SSF54695">
    <property type="entry name" value="POZ domain"/>
    <property type="match status" value="1"/>
</dbReference>
<evidence type="ECO:0000313" key="3">
    <source>
        <dbReference type="EMBL" id="GET00899.1"/>
    </source>
</evidence>
<gene>
    <name evidence="3" type="ORF">RCL2_002734000</name>
</gene>
<dbReference type="PANTHER" id="PTHR46306">
    <property type="entry name" value="BTB/POZ DOMAIN-CONTAINING PROTEIN 9"/>
    <property type="match status" value="1"/>
</dbReference>
<dbReference type="Gene3D" id="1.25.40.420">
    <property type="match status" value="1"/>
</dbReference>
<feature type="domain" description="TLDc" evidence="2">
    <location>
        <begin position="353"/>
        <end position="517"/>
    </location>
</feature>
<dbReference type="SMART" id="SM00584">
    <property type="entry name" value="TLDc"/>
    <property type="match status" value="1"/>
</dbReference>
<dbReference type="Pfam" id="PF00651">
    <property type="entry name" value="BTB"/>
    <property type="match status" value="1"/>
</dbReference>
<sequence length="520" mass="60944">MYKSIPPRYPHDYLLNCDAKKFARTIFITRRIPLTYDKRTFRFSIQFQGFSCEKKGVTMSELINVLLKDISRLYDNSDDYDVNITVGEGDNVETFKAHSVILRARSNYFRAALFKDWIKRKDNIIIFNKPNIKPKVFKILLKYFYTGTYSIEEEYNQELILELLIAADELALTDFVENVQSYVINNKFNWVHQNLIQVYKTATTYDGFKIFKDYCEGLICERPELFFESQDFASMDKSTLVSIIKRDELELEEIEIWNNIIKWGVIQEPQLNSNLLELTREELIELKNRLDGILQHIRIFHISGYDFYERVWPIKKILSKDLINQLVKFHIVKESNLPTDALSKRSQKLENSIIIKFQQADLLANWIDRNDDSTERKLGVSYEFQLLLCGSRDGMDLKTFRNLCSNKGPTLTIIKLRGSDQIIGGYNPISWKLTNQWQSTCESFIFSLDVKNNSQVLSRVTQAYATYAIKDLNNDGMSFGNDDLAFFTGTCSKSYYERNILDTNSFNMEDYEVFRVIKNK</sequence>
<dbReference type="CDD" id="cd14733">
    <property type="entry name" value="BACK"/>
    <property type="match status" value="1"/>
</dbReference>
<dbReference type="Pfam" id="PF07534">
    <property type="entry name" value="TLD"/>
    <property type="match status" value="1"/>
</dbReference>
<accession>A0A8H3M585</accession>
<dbReference type="OrthoDB" id="2361246at2759"/>
<organism evidence="3 4">
    <name type="scientific">Rhizophagus clarus</name>
    <dbReference type="NCBI Taxonomy" id="94130"/>
    <lineage>
        <taxon>Eukaryota</taxon>
        <taxon>Fungi</taxon>
        <taxon>Fungi incertae sedis</taxon>
        <taxon>Mucoromycota</taxon>
        <taxon>Glomeromycotina</taxon>
        <taxon>Glomeromycetes</taxon>
        <taxon>Glomerales</taxon>
        <taxon>Glomeraceae</taxon>
        <taxon>Rhizophagus</taxon>
    </lineage>
</organism>
<dbReference type="PROSITE" id="PS50097">
    <property type="entry name" value="BTB"/>
    <property type="match status" value="1"/>
</dbReference>
<feature type="domain" description="BTB" evidence="1">
    <location>
        <begin position="80"/>
        <end position="153"/>
    </location>
</feature>
<dbReference type="PROSITE" id="PS51886">
    <property type="entry name" value="TLDC"/>
    <property type="match status" value="1"/>
</dbReference>
<reference evidence="3" key="1">
    <citation type="submission" date="2019-10" db="EMBL/GenBank/DDBJ databases">
        <title>Conservation and host-specific expression of non-tandemly repeated heterogenous ribosome RNA gene in arbuscular mycorrhizal fungi.</title>
        <authorList>
            <person name="Maeda T."/>
            <person name="Kobayashi Y."/>
            <person name="Nakagawa T."/>
            <person name="Ezawa T."/>
            <person name="Yamaguchi K."/>
            <person name="Bino T."/>
            <person name="Nishimoto Y."/>
            <person name="Shigenobu S."/>
            <person name="Kawaguchi M."/>
        </authorList>
    </citation>
    <scope>NUCLEOTIDE SEQUENCE</scope>
    <source>
        <strain evidence="3">HR1</strain>
    </source>
</reference>
<dbReference type="AlphaFoldDB" id="A0A8H3M585"/>
<dbReference type="InterPro" id="IPR006571">
    <property type="entry name" value="TLDc_dom"/>
</dbReference>
<name>A0A8H3M585_9GLOM</name>
<proteinExistence type="predicted"/>
<dbReference type="GO" id="GO:0005737">
    <property type="term" value="C:cytoplasm"/>
    <property type="evidence" value="ECO:0007669"/>
    <property type="project" value="TreeGrafter"/>
</dbReference>
<dbReference type="InterPro" id="IPR000210">
    <property type="entry name" value="BTB/POZ_dom"/>
</dbReference>
<dbReference type="Gene3D" id="3.30.710.10">
    <property type="entry name" value="Potassium Channel Kv1.1, Chain A"/>
    <property type="match status" value="1"/>
</dbReference>